<dbReference type="STRING" id="1714016.BA724_07600"/>
<dbReference type="EMBL" id="MAMP01000022">
    <property type="protein sequence ID" value="OES44152.1"/>
    <property type="molecule type" value="Genomic_DNA"/>
</dbReference>
<dbReference type="PROSITE" id="PS50949">
    <property type="entry name" value="HTH_GNTR"/>
    <property type="match status" value="1"/>
</dbReference>
<evidence type="ECO:0000313" key="5">
    <source>
        <dbReference type="EMBL" id="OES44152.1"/>
    </source>
</evidence>
<proteinExistence type="predicted"/>
<dbReference type="SMART" id="SM00345">
    <property type="entry name" value="HTH_GNTR"/>
    <property type="match status" value="1"/>
</dbReference>
<dbReference type="InterPro" id="IPR000524">
    <property type="entry name" value="Tscrpt_reg_HTH_GntR"/>
</dbReference>
<accession>A0A1E7DM50</accession>
<dbReference type="RefSeq" id="WP_069938757.1">
    <property type="nucleotide sequence ID" value="NZ_MAMP01000022.1"/>
</dbReference>
<dbReference type="GO" id="GO:0003700">
    <property type="term" value="F:DNA-binding transcription factor activity"/>
    <property type="evidence" value="ECO:0007669"/>
    <property type="project" value="InterPro"/>
</dbReference>
<dbReference type="CDD" id="cd07377">
    <property type="entry name" value="WHTH_GntR"/>
    <property type="match status" value="1"/>
</dbReference>
<evidence type="ECO:0000259" key="4">
    <source>
        <dbReference type="PROSITE" id="PS50949"/>
    </source>
</evidence>
<dbReference type="PRINTS" id="PR00035">
    <property type="entry name" value="HTHGNTR"/>
</dbReference>
<evidence type="ECO:0000256" key="2">
    <source>
        <dbReference type="ARBA" id="ARBA00023125"/>
    </source>
</evidence>
<feature type="domain" description="HTH gntR-type" evidence="4">
    <location>
        <begin position="8"/>
        <end position="76"/>
    </location>
</feature>
<gene>
    <name evidence="5" type="ORF">BA724_07600</name>
</gene>
<dbReference type="InterPro" id="IPR036390">
    <property type="entry name" value="WH_DNA-bd_sf"/>
</dbReference>
<dbReference type="PANTHER" id="PTHR43537">
    <property type="entry name" value="TRANSCRIPTIONAL REGULATOR, GNTR FAMILY"/>
    <property type="match status" value="1"/>
</dbReference>
<dbReference type="Pfam" id="PF00392">
    <property type="entry name" value="GntR"/>
    <property type="match status" value="1"/>
</dbReference>
<keyword evidence="1" id="KW-0805">Transcription regulation</keyword>
<organism evidence="5 6">
    <name type="scientific">Domibacillus iocasae</name>
    <dbReference type="NCBI Taxonomy" id="1714016"/>
    <lineage>
        <taxon>Bacteria</taxon>
        <taxon>Bacillati</taxon>
        <taxon>Bacillota</taxon>
        <taxon>Bacilli</taxon>
        <taxon>Bacillales</taxon>
        <taxon>Bacillaceae</taxon>
        <taxon>Domibacillus</taxon>
    </lineage>
</organism>
<comment type="caution">
    <text evidence="5">The sequence shown here is derived from an EMBL/GenBank/DDBJ whole genome shotgun (WGS) entry which is preliminary data.</text>
</comment>
<evidence type="ECO:0000256" key="3">
    <source>
        <dbReference type="ARBA" id="ARBA00023163"/>
    </source>
</evidence>
<dbReference type="SUPFAM" id="SSF46785">
    <property type="entry name" value="Winged helix' DNA-binding domain"/>
    <property type="match status" value="1"/>
</dbReference>
<name>A0A1E7DM50_9BACI</name>
<dbReference type="GO" id="GO:0003677">
    <property type="term" value="F:DNA binding"/>
    <property type="evidence" value="ECO:0007669"/>
    <property type="project" value="UniProtKB-KW"/>
</dbReference>
<dbReference type="PANTHER" id="PTHR43537:SF5">
    <property type="entry name" value="UXU OPERON TRANSCRIPTIONAL REGULATOR"/>
    <property type="match status" value="1"/>
</dbReference>
<keyword evidence="2" id="KW-0238">DNA-binding</keyword>
<evidence type="ECO:0000256" key="1">
    <source>
        <dbReference type="ARBA" id="ARBA00023015"/>
    </source>
</evidence>
<dbReference type="AlphaFoldDB" id="A0A1E7DM50"/>
<evidence type="ECO:0000313" key="6">
    <source>
        <dbReference type="Proteomes" id="UP000095658"/>
    </source>
</evidence>
<keyword evidence="3" id="KW-0804">Transcription</keyword>
<protein>
    <recommendedName>
        <fullName evidence="4">HTH gntR-type domain-containing protein</fullName>
    </recommendedName>
</protein>
<dbReference type="OrthoDB" id="9799482at2"/>
<sequence length="177" mass="19951">MKDSSRPPSKFLAAISQIQEMIKTDRLQCGDKIPSERELSDRLSIGRSSVREALRALELLGLIETRRGEGTFLRDFTDHQLVPLIGTFIFDGEQNKEDVRDVKAILELGCLAILSRKSSFDFNESGSSFQQKIEAADNRLLQNIWMIISDYAGSDPDNERLQELLAAAKQIQYSEGQ</sequence>
<dbReference type="Proteomes" id="UP000095658">
    <property type="component" value="Unassembled WGS sequence"/>
</dbReference>
<dbReference type="InterPro" id="IPR036388">
    <property type="entry name" value="WH-like_DNA-bd_sf"/>
</dbReference>
<keyword evidence="6" id="KW-1185">Reference proteome</keyword>
<reference evidence="5 6" key="1">
    <citation type="submission" date="2016-06" db="EMBL/GenBank/DDBJ databases">
        <title>Domibacillus iocasae genome sequencing.</title>
        <authorList>
            <person name="Verma A."/>
            <person name="Pal Y."/>
            <person name="Ojha A.K."/>
            <person name="Krishnamurthi S."/>
        </authorList>
    </citation>
    <scope>NUCLEOTIDE SEQUENCE [LARGE SCALE GENOMIC DNA]</scope>
    <source>
        <strain evidence="5 6">DSM 29979</strain>
    </source>
</reference>
<dbReference type="Gene3D" id="1.10.10.10">
    <property type="entry name" value="Winged helix-like DNA-binding domain superfamily/Winged helix DNA-binding domain"/>
    <property type="match status" value="1"/>
</dbReference>